<evidence type="ECO:0000259" key="12">
    <source>
        <dbReference type="SMART" id="SM00978"/>
    </source>
</evidence>
<comment type="function">
    <text evidence="8">Essential component of the PAM complex, a complex required for the translocation of transit peptide-containing proteins from the inner membrane into the mitochondrial matrix in an ATP-dependent manner. Recruits mitochondrial HSP70 to drive protein translocation into the matrix using ATP as an energy source.</text>
</comment>
<dbReference type="SMART" id="SM00978">
    <property type="entry name" value="Tim44"/>
    <property type="match status" value="1"/>
</dbReference>
<dbReference type="GO" id="GO:0006626">
    <property type="term" value="P:protein targeting to mitochondrion"/>
    <property type="evidence" value="ECO:0007669"/>
    <property type="project" value="UniProtKB-ARBA"/>
</dbReference>
<feature type="region of interest" description="Disordered" evidence="11">
    <location>
        <begin position="234"/>
        <end position="260"/>
    </location>
</feature>
<dbReference type="PANTHER" id="PTHR10721:SF1">
    <property type="entry name" value="MITOCHONDRIAL IMPORT INNER MEMBRANE TRANSLOCASE SUBUNIT TIM44"/>
    <property type="match status" value="1"/>
</dbReference>
<evidence type="ECO:0000256" key="4">
    <source>
        <dbReference type="ARBA" id="ARBA00022946"/>
    </source>
</evidence>
<evidence type="ECO:0000256" key="10">
    <source>
        <dbReference type="SAM" id="Coils"/>
    </source>
</evidence>
<dbReference type="SUPFAM" id="SSF54427">
    <property type="entry name" value="NTF2-like"/>
    <property type="match status" value="1"/>
</dbReference>
<dbReference type="Gene3D" id="3.10.450.240">
    <property type="match status" value="1"/>
</dbReference>
<dbReference type="GO" id="GO:0015462">
    <property type="term" value="F:ABC-type protein transporter activity"/>
    <property type="evidence" value="ECO:0007669"/>
    <property type="project" value="UniProtKB-ARBA"/>
</dbReference>
<comment type="subcellular location">
    <subcellularLocation>
        <location evidence="1">Mitochondrion inner membrane</location>
    </subcellularLocation>
</comment>
<feature type="coiled-coil region" evidence="10">
    <location>
        <begin position="58"/>
        <end position="132"/>
    </location>
</feature>
<evidence type="ECO:0000256" key="11">
    <source>
        <dbReference type="SAM" id="MobiDB-lite"/>
    </source>
</evidence>
<feature type="domain" description="Tim44-like" evidence="12">
    <location>
        <begin position="336"/>
        <end position="488"/>
    </location>
</feature>
<feature type="compositionally biased region" description="Basic and acidic residues" evidence="11">
    <location>
        <begin position="168"/>
        <end position="181"/>
    </location>
</feature>
<evidence type="ECO:0000313" key="13">
    <source>
        <dbReference type="EMBL" id="KAK9706994.1"/>
    </source>
</evidence>
<comment type="caution">
    <text evidence="13">The sequence shown here is derived from an EMBL/GenBank/DDBJ whole genome shotgun (WGS) entry which is preliminary data.</text>
</comment>
<evidence type="ECO:0000313" key="14">
    <source>
        <dbReference type="Proteomes" id="UP001443914"/>
    </source>
</evidence>
<feature type="compositionally biased region" description="Polar residues" evidence="11">
    <location>
        <begin position="243"/>
        <end position="253"/>
    </location>
</feature>
<dbReference type="PANTHER" id="PTHR10721">
    <property type="entry name" value="MITOCHONDRIAL IMPORT INNER MEMBRANE TRANSLOCASE SUBUNIT TIM44"/>
    <property type="match status" value="1"/>
</dbReference>
<keyword evidence="5 10" id="KW-0175">Coiled coil</keyword>
<dbReference type="GO" id="GO:0030150">
    <property type="term" value="P:protein import into mitochondrial matrix"/>
    <property type="evidence" value="ECO:0007669"/>
    <property type="project" value="TreeGrafter"/>
</dbReference>
<dbReference type="InterPro" id="IPR039544">
    <property type="entry name" value="Tim44-like"/>
</dbReference>
<feature type="compositionally biased region" description="Polar residues" evidence="11">
    <location>
        <begin position="139"/>
        <end position="153"/>
    </location>
</feature>
<evidence type="ECO:0000256" key="8">
    <source>
        <dbReference type="ARBA" id="ARBA00057148"/>
    </source>
</evidence>
<dbReference type="InterPro" id="IPR032710">
    <property type="entry name" value="NTF2-like_dom_sf"/>
</dbReference>
<feature type="compositionally biased region" description="Low complexity" evidence="11">
    <location>
        <begin position="154"/>
        <end position="166"/>
    </location>
</feature>
<reference evidence="13" key="1">
    <citation type="submission" date="2024-03" db="EMBL/GenBank/DDBJ databases">
        <title>WGS assembly of Saponaria officinalis var. Norfolk2.</title>
        <authorList>
            <person name="Jenkins J."/>
            <person name="Shu S."/>
            <person name="Grimwood J."/>
            <person name="Barry K."/>
            <person name="Goodstein D."/>
            <person name="Schmutz J."/>
            <person name="Leebens-Mack J."/>
            <person name="Osbourn A."/>
        </authorList>
    </citation>
    <scope>NUCLEOTIDE SEQUENCE [LARGE SCALE GENOMIC DNA]</scope>
    <source>
        <strain evidence="13">JIC</strain>
    </source>
</reference>
<name>A0AAW1JRF1_SAPOF</name>
<organism evidence="13 14">
    <name type="scientific">Saponaria officinalis</name>
    <name type="common">Common soapwort</name>
    <name type="synonym">Lychnis saponaria</name>
    <dbReference type="NCBI Taxonomy" id="3572"/>
    <lineage>
        <taxon>Eukaryota</taxon>
        <taxon>Viridiplantae</taxon>
        <taxon>Streptophyta</taxon>
        <taxon>Embryophyta</taxon>
        <taxon>Tracheophyta</taxon>
        <taxon>Spermatophyta</taxon>
        <taxon>Magnoliopsida</taxon>
        <taxon>eudicotyledons</taxon>
        <taxon>Gunneridae</taxon>
        <taxon>Pentapetalae</taxon>
        <taxon>Caryophyllales</taxon>
        <taxon>Caryophyllaceae</taxon>
        <taxon>Caryophylleae</taxon>
        <taxon>Saponaria</taxon>
    </lineage>
</organism>
<keyword evidence="3" id="KW-0999">Mitochondrion inner membrane</keyword>
<evidence type="ECO:0000256" key="1">
    <source>
        <dbReference type="ARBA" id="ARBA00004273"/>
    </source>
</evidence>
<evidence type="ECO:0000256" key="9">
    <source>
        <dbReference type="ARBA" id="ARBA00063640"/>
    </source>
</evidence>
<evidence type="ECO:0000256" key="5">
    <source>
        <dbReference type="ARBA" id="ARBA00023054"/>
    </source>
</evidence>
<sequence>MASRKLVRDLFFSKKPLLHHFLTPQQFLHSNARLRLTIGNECSSNRRFSVFNEFSKKIKDEASSNKEFQKSVKQLKEKAEELKGVKEDLKVRVKQTTEQLHKQVDGVWTEAEETAKKVSENVKEKISAAKEEVKETLGLGNQESSSGNGASTENGGSTTANGNTNTKDGSKFSPGEEHRQSETNNTADSIFNKFRSTFNSSSPHISSAFQKLKEAKVADLAKKSYEIVKDELSGKPNKRKRMQYTTSSSSAGETSDRTEVAVVPVKQSPWSKKWEAVKEKIQGHPMFKRVSKMSEPVVTKSHEFKEDLQERWETSDSPVVHKIQDINDKVFGENDAALSFKEIRRRDPTFSLPDFVAEVQEVIDPVLNAYRKGDFKLLAKYCSTEVVERCKAEHKVFESQGIFFDNKILHISEVDVRETKMMGSTPIIILAFQTQQVYCVRDRQGSITEGSKDTIHTVYYAWAMQQMDPEDVKEDAIYSMWRLKEMQQLGVAALI</sequence>
<accession>A0AAW1JRF1</accession>
<proteinExistence type="inferred from homology"/>
<gene>
    <name evidence="13" type="ORF">RND81_07G166200</name>
</gene>
<dbReference type="AlphaFoldDB" id="A0AAW1JRF1"/>
<protein>
    <recommendedName>
        <fullName evidence="12">Tim44-like domain-containing protein</fullName>
    </recommendedName>
</protein>
<dbReference type="EMBL" id="JBDFQZ010000007">
    <property type="protein sequence ID" value="KAK9706994.1"/>
    <property type="molecule type" value="Genomic_DNA"/>
</dbReference>
<dbReference type="Proteomes" id="UP001443914">
    <property type="component" value="Unassembled WGS sequence"/>
</dbReference>
<comment type="similarity">
    <text evidence="2">Belongs to the Tim44 family.</text>
</comment>
<keyword evidence="7" id="KW-0472">Membrane</keyword>
<evidence type="ECO:0000256" key="2">
    <source>
        <dbReference type="ARBA" id="ARBA00009597"/>
    </source>
</evidence>
<dbReference type="SUPFAM" id="SSF58113">
    <property type="entry name" value="Apolipoprotein A-I"/>
    <property type="match status" value="1"/>
</dbReference>
<feature type="region of interest" description="Disordered" evidence="11">
    <location>
        <begin position="133"/>
        <end position="184"/>
    </location>
</feature>
<comment type="subunit">
    <text evidence="9">Probable component of the PAM complex at least composed of a mitochondrial HSP70 protein, TIMM44 and TIMM14. The complex interacts with the TIMM23 component of the TIM17:23 complex.</text>
</comment>
<dbReference type="GO" id="GO:0051087">
    <property type="term" value="F:protein-folding chaperone binding"/>
    <property type="evidence" value="ECO:0007669"/>
    <property type="project" value="TreeGrafter"/>
</dbReference>
<evidence type="ECO:0000256" key="7">
    <source>
        <dbReference type="ARBA" id="ARBA00023136"/>
    </source>
</evidence>
<dbReference type="FunFam" id="3.10.450.240:FF:000005">
    <property type="entry name" value="Mitochondrial import inner membrane translocase subunit TIM44-2"/>
    <property type="match status" value="1"/>
</dbReference>
<keyword evidence="4" id="KW-0809">Transit peptide</keyword>
<dbReference type="Pfam" id="PF04280">
    <property type="entry name" value="Tim44"/>
    <property type="match status" value="1"/>
</dbReference>
<evidence type="ECO:0000256" key="6">
    <source>
        <dbReference type="ARBA" id="ARBA00023128"/>
    </source>
</evidence>
<keyword evidence="6" id="KW-0496">Mitochondrion</keyword>
<dbReference type="GO" id="GO:0005744">
    <property type="term" value="C:TIM23 mitochondrial import inner membrane translocase complex"/>
    <property type="evidence" value="ECO:0007669"/>
    <property type="project" value="UniProtKB-ARBA"/>
</dbReference>
<dbReference type="InterPro" id="IPR007379">
    <property type="entry name" value="Tim44-like_dom"/>
</dbReference>
<evidence type="ECO:0000256" key="3">
    <source>
        <dbReference type="ARBA" id="ARBA00022792"/>
    </source>
</evidence>
<keyword evidence="14" id="KW-1185">Reference proteome</keyword>